<gene>
    <name evidence="1" type="ORF">AQPE_4633</name>
</gene>
<keyword evidence="2" id="KW-1185">Reference proteome</keyword>
<accession>A0A5K7SFS4</accession>
<dbReference type="Pfam" id="PF08849">
    <property type="entry name" value="BrxA"/>
    <property type="match status" value="1"/>
</dbReference>
<organism evidence="1 2">
    <name type="scientific">Aquipluma nitroreducens</name>
    <dbReference type="NCBI Taxonomy" id="2010828"/>
    <lineage>
        <taxon>Bacteria</taxon>
        <taxon>Pseudomonadati</taxon>
        <taxon>Bacteroidota</taxon>
        <taxon>Bacteroidia</taxon>
        <taxon>Marinilabiliales</taxon>
        <taxon>Prolixibacteraceae</taxon>
        <taxon>Aquipluma</taxon>
    </lineage>
</organism>
<dbReference type="EMBL" id="AP018694">
    <property type="protein sequence ID" value="BBE20441.1"/>
    <property type="molecule type" value="Genomic_DNA"/>
</dbReference>
<dbReference type="Proteomes" id="UP001193389">
    <property type="component" value="Chromosome"/>
</dbReference>
<protein>
    <submittedName>
        <fullName evidence="1">Uncharacterized protein</fullName>
    </submittedName>
</protein>
<reference evidence="1" key="1">
    <citation type="journal article" date="2020" name="Int. J. Syst. Evol. Microbiol.">
        <title>Aquipluma nitroreducens gen. nov. sp. nov., a novel facultatively anaerobic bacterium isolated from a freshwater lake.</title>
        <authorList>
            <person name="Watanabe M."/>
            <person name="Kojima H."/>
            <person name="Fukui M."/>
        </authorList>
    </citation>
    <scope>NUCLEOTIDE SEQUENCE</scope>
    <source>
        <strain evidence="1">MeG22</strain>
    </source>
</reference>
<proteinExistence type="predicted"/>
<dbReference type="RefSeq" id="WP_318348588.1">
    <property type="nucleotide sequence ID" value="NZ_AP018694.1"/>
</dbReference>
<evidence type="ECO:0000313" key="1">
    <source>
        <dbReference type="EMBL" id="BBE20441.1"/>
    </source>
</evidence>
<dbReference type="InterPro" id="IPR023137">
    <property type="entry name" value="BrxA_sf"/>
</dbReference>
<name>A0A5K7SFS4_9BACT</name>
<dbReference type="KEGG" id="anf:AQPE_4633"/>
<evidence type="ECO:0000313" key="2">
    <source>
        <dbReference type="Proteomes" id="UP001193389"/>
    </source>
</evidence>
<dbReference type="AlphaFoldDB" id="A0A5K7SFS4"/>
<sequence>MIGRNLKYNGTFSSNGILFNETISLVQILKSDNVEEFLAKEVKENNLLQINSEATRGRAVREIRKRNKYTETSFWDRFDQSTEPEQRLLFFYLCLKTYRILFDLHFLVTVKRFYIDSTLPETFYYKMAVDELASENEKVAAWSETTLKKTLSNYRSLLRVSGLLKGDMLTSPNVDESFWDQFKTNCELWFLEACFQPINK</sequence>
<dbReference type="InterPro" id="IPR014948">
    <property type="entry name" value="BrxA"/>
</dbReference>
<dbReference type="Gene3D" id="1.10.3540.10">
    <property type="entry name" value="uncharacterized protein from magnetospirillum magneticum domain"/>
    <property type="match status" value="1"/>
</dbReference>